<gene>
    <name evidence="2" type="ORF">PLOB_00045096</name>
</gene>
<dbReference type="Proteomes" id="UP001159405">
    <property type="component" value="Unassembled WGS sequence"/>
</dbReference>
<protein>
    <submittedName>
        <fullName evidence="2">Uncharacterized protein</fullName>
    </submittedName>
</protein>
<name>A0ABN8PL54_9CNID</name>
<sequence>FSGIPNAAFFFSAISTHEKKKGNVQEESEESEEEPEPSPVPSTSSQQWLDGSRTRVNKLLWPSLTYWIALTSLNGAPANPLVVHWTLLECGMGVTAKQVWDVFLAKCIAIRELYNLLKDHKNPYMQDLVTASYEHNYREELSSLLATSQPQELEGCGTENVVRVTIVKPSFQQPLSNALEKIMEAKLQIDKFGFTRD</sequence>
<evidence type="ECO:0000313" key="3">
    <source>
        <dbReference type="Proteomes" id="UP001159405"/>
    </source>
</evidence>
<feature type="region of interest" description="Disordered" evidence="1">
    <location>
        <begin position="18"/>
        <end position="49"/>
    </location>
</feature>
<organism evidence="2 3">
    <name type="scientific">Porites lobata</name>
    <dbReference type="NCBI Taxonomy" id="104759"/>
    <lineage>
        <taxon>Eukaryota</taxon>
        <taxon>Metazoa</taxon>
        <taxon>Cnidaria</taxon>
        <taxon>Anthozoa</taxon>
        <taxon>Hexacorallia</taxon>
        <taxon>Scleractinia</taxon>
        <taxon>Fungiina</taxon>
        <taxon>Poritidae</taxon>
        <taxon>Porites</taxon>
    </lineage>
</organism>
<evidence type="ECO:0000256" key="1">
    <source>
        <dbReference type="SAM" id="MobiDB-lite"/>
    </source>
</evidence>
<comment type="caution">
    <text evidence="2">The sequence shown here is derived from an EMBL/GenBank/DDBJ whole genome shotgun (WGS) entry which is preliminary data.</text>
</comment>
<accession>A0ABN8PL54</accession>
<feature type="non-terminal residue" evidence="2">
    <location>
        <position position="197"/>
    </location>
</feature>
<feature type="non-terminal residue" evidence="2">
    <location>
        <position position="1"/>
    </location>
</feature>
<reference evidence="2 3" key="1">
    <citation type="submission" date="2022-05" db="EMBL/GenBank/DDBJ databases">
        <authorList>
            <consortium name="Genoscope - CEA"/>
            <person name="William W."/>
        </authorList>
    </citation>
    <scope>NUCLEOTIDE SEQUENCE [LARGE SCALE GENOMIC DNA]</scope>
</reference>
<proteinExistence type="predicted"/>
<evidence type="ECO:0000313" key="2">
    <source>
        <dbReference type="EMBL" id="CAH3146145.1"/>
    </source>
</evidence>
<keyword evidence="3" id="KW-1185">Reference proteome</keyword>
<feature type="compositionally biased region" description="Acidic residues" evidence="1">
    <location>
        <begin position="26"/>
        <end position="36"/>
    </location>
</feature>
<dbReference type="EMBL" id="CALNXK010000078">
    <property type="protein sequence ID" value="CAH3146145.1"/>
    <property type="molecule type" value="Genomic_DNA"/>
</dbReference>